<dbReference type="eggNOG" id="ENOG5030GDZ">
    <property type="taxonomic scope" value="Bacteria"/>
</dbReference>
<dbReference type="STRING" id="545697.HMPREF0216_02585"/>
<proteinExistence type="predicted"/>
<dbReference type="PATRIC" id="fig|545697.3.peg.2544"/>
<dbReference type="HOGENOM" id="CLU_635701_0_0_9"/>
<accession>L1QBX8</accession>
<keyword evidence="1" id="KW-1133">Transmembrane helix</keyword>
<keyword evidence="1" id="KW-0472">Membrane</keyword>
<name>L1QBX8_9CLOT</name>
<keyword evidence="1" id="KW-0812">Transmembrane</keyword>
<keyword evidence="4" id="KW-1185">Reference proteome</keyword>
<comment type="caution">
    <text evidence="3">The sequence shown here is derived from an EMBL/GenBank/DDBJ whole genome shotgun (WGS) entry which is preliminary data.</text>
</comment>
<dbReference type="InterPro" id="IPR025436">
    <property type="entry name" value="DUF4179"/>
</dbReference>
<evidence type="ECO:0000259" key="2">
    <source>
        <dbReference type="Pfam" id="PF13786"/>
    </source>
</evidence>
<dbReference type="Proteomes" id="UP000010420">
    <property type="component" value="Unassembled WGS sequence"/>
</dbReference>
<feature type="domain" description="DUF4179" evidence="2">
    <location>
        <begin position="39"/>
        <end position="131"/>
    </location>
</feature>
<dbReference type="EMBL" id="AMEZ01000075">
    <property type="protein sequence ID" value="EKY25117.1"/>
    <property type="molecule type" value="Genomic_DNA"/>
</dbReference>
<reference evidence="3 4" key="1">
    <citation type="submission" date="2012-05" db="EMBL/GenBank/DDBJ databases">
        <authorList>
            <person name="Weinstock G."/>
            <person name="Sodergren E."/>
            <person name="Lobos E.A."/>
            <person name="Fulton L."/>
            <person name="Fulton R."/>
            <person name="Courtney L."/>
            <person name="Fronick C."/>
            <person name="O'Laughlin M."/>
            <person name="Godfrey J."/>
            <person name="Wilson R.M."/>
            <person name="Miner T."/>
            <person name="Farmer C."/>
            <person name="Delehaunty K."/>
            <person name="Cordes M."/>
            <person name="Minx P."/>
            <person name="Tomlinson C."/>
            <person name="Chen J."/>
            <person name="Wollam A."/>
            <person name="Pepin K.H."/>
            <person name="Bhonagiri V."/>
            <person name="Zhang X."/>
            <person name="Suruliraj S."/>
            <person name="Warren W."/>
            <person name="Mitreva M."/>
            <person name="Mardis E.R."/>
            <person name="Wilson R.K."/>
        </authorList>
    </citation>
    <scope>NUCLEOTIDE SEQUENCE [LARGE SCALE GENOMIC DNA]</scope>
    <source>
        <strain evidence="3 4">DSM 1785</strain>
    </source>
</reference>
<feature type="transmembrane region" description="Helical" evidence="1">
    <location>
        <begin position="42"/>
        <end position="63"/>
    </location>
</feature>
<dbReference type="OrthoDB" id="4990at2"/>
<evidence type="ECO:0000313" key="3">
    <source>
        <dbReference type="EMBL" id="EKY25117.1"/>
    </source>
</evidence>
<dbReference type="RefSeq" id="WP_005214589.1">
    <property type="nucleotide sequence ID" value="NZ_KB291665.1"/>
</dbReference>
<gene>
    <name evidence="3" type="ORF">HMPREF0216_02585</name>
</gene>
<dbReference type="AlphaFoldDB" id="L1QBX8"/>
<dbReference type="Gene3D" id="2.60.40.1630">
    <property type="entry name" value="bacillus anthracis domain"/>
    <property type="match status" value="1"/>
</dbReference>
<evidence type="ECO:0000313" key="4">
    <source>
        <dbReference type="Proteomes" id="UP000010420"/>
    </source>
</evidence>
<sequence length="431" mass="50016">MSKNYLDDEKLRYENIEIPEELDFMVRKTLKEGRRKRNLKKFYKYGSGIACTFLLFVVLVNIFPNVAYAMSKVPGLDKLIELVTFDKGFDNAVEEGLVKEINFQEQKNGVKLKVNTIAGDWKRLWLGYEISGEKNLGVDISIVTETGGVSWSTFYTEPYSIKNEEGEQESYIEIAFEEFNEEFTLEFNVYDKEKGRKDDLSKEYLASFSVPIKLEKEIFNSELMDISLDNTIINTEIGDIEVVSLKTSKTRTIMEFKLNSDIYDYMTFENPRLIDNEGNEYEVSSSYESQGFENNFIELQGEIKESIKSLTFVFDEMYYARKDNRNIIIDLKNKGVKPNDYNIEFVSFIGNNLTLKARDVKSISFDNIILENGESLISESGVSCISDEENNEYYVKSYLKLNDTILDEVKLKIFWIMKDSVKGDYIELIKQ</sequence>
<evidence type="ECO:0000256" key="1">
    <source>
        <dbReference type="SAM" id="Phobius"/>
    </source>
</evidence>
<organism evidence="3 4">
    <name type="scientific">Clostridium celatum DSM 1785</name>
    <dbReference type="NCBI Taxonomy" id="545697"/>
    <lineage>
        <taxon>Bacteria</taxon>
        <taxon>Bacillati</taxon>
        <taxon>Bacillota</taxon>
        <taxon>Clostridia</taxon>
        <taxon>Eubacteriales</taxon>
        <taxon>Clostridiaceae</taxon>
        <taxon>Clostridium</taxon>
    </lineage>
</organism>
<protein>
    <recommendedName>
        <fullName evidence="2">DUF4179 domain-containing protein</fullName>
    </recommendedName>
</protein>
<dbReference type="Pfam" id="PF13786">
    <property type="entry name" value="DUF4179"/>
    <property type="match status" value="1"/>
</dbReference>